<keyword evidence="1" id="KW-0472">Membrane</keyword>
<evidence type="ECO:0000256" key="1">
    <source>
        <dbReference type="SAM" id="Phobius"/>
    </source>
</evidence>
<comment type="caution">
    <text evidence="3">The sequence shown here is derived from an EMBL/GenBank/DDBJ whole genome shotgun (WGS) entry which is preliminary data.</text>
</comment>
<feature type="transmembrane region" description="Helical" evidence="1">
    <location>
        <begin position="36"/>
        <end position="55"/>
    </location>
</feature>
<keyword evidence="4" id="KW-1185">Reference proteome</keyword>
<sequence>MVNPLAELQRFARAALVDPVPRDHSESDRAFRRRRVVAVVTLVIGIAVNAWALRVAPGNELFYVATLLLAAVWAGGAWLSGPLHLGRARTRSGVAPSRAVVQSLVLGGLLLALFLVGALVVARIPFLVGPVQELLDHARFGSLAVVAVITAVNGVAEELYYRGALFAAVGRRHAVLVTTIVYAVVTASSGIPLLVLAAVLLGAVVGLQRRVTGGILGPVVTHLTWSLGMLFLLPPVLELAGA</sequence>
<dbReference type="InterPro" id="IPR003675">
    <property type="entry name" value="Rce1/LyrA-like_dom"/>
</dbReference>
<organism evidence="3 4">
    <name type="scientific">Knoellia remsis</name>
    <dbReference type="NCBI Taxonomy" id="407159"/>
    <lineage>
        <taxon>Bacteria</taxon>
        <taxon>Bacillati</taxon>
        <taxon>Actinomycetota</taxon>
        <taxon>Actinomycetes</taxon>
        <taxon>Micrococcales</taxon>
        <taxon>Intrasporangiaceae</taxon>
        <taxon>Knoellia</taxon>
    </lineage>
</organism>
<feature type="transmembrane region" description="Helical" evidence="1">
    <location>
        <begin position="140"/>
        <end position="161"/>
    </location>
</feature>
<dbReference type="AlphaFoldDB" id="A0A2T0UJE8"/>
<dbReference type="Proteomes" id="UP000237822">
    <property type="component" value="Unassembled WGS sequence"/>
</dbReference>
<dbReference type="EMBL" id="PVTI01000014">
    <property type="protein sequence ID" value="PRY58065.1"/>
    <property type="molecule type" value="Genomic_DNA"/>
</dbReference>
<gene>
    <name evidence="3" type="ORF">BCF74_11497</name>
</gene>
<name>A0A2T0UJE8_9MICO</name>
<evidence type="ECO:0000313" key="4">
    <source>
        <dbReference type="Proteomes" id="UP000237822"/>
    </source>
</evidence>
<dbReference type="OrthoDB" id="4407663at2"/>
<accession>A0A2T0UJE8</accession>
<evidence type="ECO:0000259" key="2">
    <source>
        <dbReference type="Pfam" id="PF02517"/>
    </source>
</evidence>
<dbReference type="Pfam" id="PF02517">
    <property type="entry name" value="Rce1-like"/>
    <property type="match status" value="1"/>
</dbReference>
<dbReference type="RefSeq" id="WP_106297790.1">
    <property type="nucleotide sequence ID" value="NZ_PVTI01000014.1"/>
</dbReference>
<protein>
    <recommendedName>
        <fullName evidence="2">CAAX prenyl protease 2/Lysostaphin resistance protein A-like domain-containing protein</fullName>
    </recommendedName>
</protein>
<feature type="transmembrane region" description="Helical" evidence="1">
    <location>
        <begin position="61"/>
        <end position="83"/>
    </location>
</feature>
<feature type="domain" description="CAAX prenyl protease 2/Lysostaphin resistance protein A-like" evidence="2">
    <location>
        <begin position="142"/>
        <end position="227"/>
    </location>
</feature>
<proteinExistence type="predicted"/>
<feature type="transmembrane region" description="Helical" evidence="1">
    <location>
        <begin position="215"/>
        <end position="237"/>
    </location>
</feature>
<evidence type="ECO:0000313" key="3">
    <source>
        <dbReference type="EMBL" id="PRY58065.1"/>
    </source>
</evidence>
<keyword evidence="1" id="KW-1133">Transmembrane helix</keyword>
<dbReference type="GO" id="GO:0004175">
    <property type="term" value="F:endopeptidase activity"/>
    <property type="evidence" value="ECO:0007669"/>
    <property type="project" value="UniProtKB-ARBA"/>
</dbReference>
<reference evidence="3 4" key="1">
    <citation type="submission" date="2018-03" db="EMBL/GenBank/DDBJ databases">
        <title>Genomic Encyclopedia of Archaeal and Bacterial Type Strains, Phase II (KMG-II): from individual species to whole genera.</title>
        <authorList>
            <person name="Goeker M."/>
        </authorList>
    </citation>
    <scope>NUCLEOTIDE SEQUENCE [LARGE SCALE GENOMIC DNA]</scope>
    <source>
        <strain evidence="3 4">ATCC BAA-1496</strain>
    </source>
</reference>
<feature type="transmembrane region" description="Helical" evidence="1">
    <location>
        <begin position="104"/>
        <end position="128"/>
    </location>
</feature>
<keyword evidence="1" id="KW-0812">Transmembrane</keyword>
<feature type="transmembrane region" description="Helical" evidence="1">
    <location>
        <begin position="173"/>
        <end position="203"/>
    </location>
</feature>
<dbReference type="GO" id="GO:0080120">
    <property type="term" value="P:CAAX-box protein maturation"/>
    <property type="evidence" value="ECO:0007669"/>
    <property type="project" value="UniProtKB-ARBA"/>
</dbReference>